<dbReference type="InterPro" id="IPR029044">
    <property type="entry name" value="Nucleotide-diphossugar_trans"/>
</dbReference>
<dbReference type="RefSeq" id="WP_164696267.1">
    <property type="nucleotide sequence ID" value="NZ_JAAIKB010000009.1"/>
</dbReference>
<protein>
    <submittedName>
        <fullName evidence="2">Glycosyltransferase</fullName>
    </submittedName>
</protein>
<keyword evidence="3" id="KW-1185">Reference proteome</keyword>
<organism evidence="2 3">
    <name type="scientific">Falsiroseomonas algicola</name>
    <dbReference type="NCBI Taxonomy" id="2716930"/>
    <lineage>
        <taxon>Bacteria</taxon>
        <taxon>Pseudomonadati</taxon>
        <taxon>Pseudomonadota</taxon>
        <taxon>Alphaproteobacteria</taxon>
        <taxon>Acetobacterales</taxon>
        <taxon>Roseomonadaceae</taxon>
        <taxon>Falsiroseomonas</taxon>
    </lineage>
</organism>
<sequence length="290" mass="30587">MDAVLSRVTIVTVTWASEVAMRGFLAALPQGVRLIVVDNASPDGTVAAVRAARPGALVVENAANLGFGAGCNRGLDRVETEFALLANPDARLTAAAIAGLVAAAEAHPAARLVAPLILDGSGRPVRSWNASHLRRGAMPGRREGEPWPEGMFCADYASGACLLLRPALGQAGDGLRFDERFFLFYEDDDLCLRAGGVLVEPAVGVAHEGGRSSGGSARVAWRKAWHMAWSRLLFLHVHGGPVGREAWRMAARHAGKAIGHALTLRGRKLVADLGSLAGTLAWIGGRRRAM</sequence>
<reference evidence="2 3" key="1">
    <citation type="submission" date="2020-03" db="EMBL/GenBank/DDBJ databases">
        <title>Roseomonas stagni sp. nov., isolated from pond water in Japan.</title>
        <authorList>
            <person name="Furuhata K."/>
            <person name="Miyamoto H."/>
            <person name="Goto K."/>
        </authorList>
    </citation>
    <scope>NUCLEOTIDE SEQUENCE [LARGE SCALE GENOMIC DNA]</scope>
    <source>
        <strain evidence="2 3">PeD5</strain>
    </source>
</reference>
<dbReference type="SUPFAM" id="SSF53448">
    <property type="entry name" value="Nucleotide-diphospho-sugar transferases"/>
    <property type="match status" value="1"/>
</dbReference>
<evidence type="ECO:0000313" key="3">
    <source>
        <dbReference type="Proteomes" id="UP000475385"/>
    </source>
</evidence>
<proteinExistence type="predicted"/>
<comment type="caution">
    <text evidence="2">The sequence shown here is derived from an EMBL/GenBank/DDBJ whole genome shotgun (WGS) entry which is preliminary data.</text>
</comment>
<feature type="domain" description="Glycosyltransferase 2-like" evidence="1">
    <location>
        <begin position="29"/>
        <end position="145"/>
    </location>
</feature>
<dbReference type="PANTHER" id="PTHR43179:SF7">
    <property type="entry name" value="RHAMNOSYLTRANSFERASE WBBL"/>
    <property type="match status" value="1"/>
</dbReference>
<dbReference type="Proteomes" id="UP000475385">
    <property type="component" value="Unassembled WGS sequence"/>
</dbReference>
<dbReference type="EMBL" id="JAAIKB010000009">
    <property type="protein sequence ID" value="NGM22359.1"/>
    <property type="molecule type" value="Genomic_DNA"/>
</dbReference>
<evidence type="ECO:0000313" key="2">
    <source>
        <dbReference type="EMBL" id="NGM22359.1"/>
    </source>
</evidence>
<name>A0A6M1LQX2_9PROT</name>
<dbReference type="PANTHER" id="PTHR43179">
    <property type="entry name" value="RHAMNOSYLTRANSFERASE WBBL"/>
    <property type="match status" value="1"/>
</dbReference>
<evidence type="ECO:0000259" key="1">
    <source>
        <dbReference type="Pfam" id="PF00535"/>
    </source>
</evidence>
<dbReference type="InterPro" id="IPR001173">
    <property type="entry name" value="Glyco_trans_2-like"/>
</dbReference>
<dbReference type="Gene3D" id="3.90.550.10">
    <property type="entry name" value="Spore Coat Polysaccharide Biosynthesis Protein SpsA, Chain A"/>
    <property type="match status" value="1"/>
</dbReference>
<dbReference type="AlphaFoldDB" id="A0A6M1LQX2"/>
<accession>A0A6M1LQX2</accession>
<dbReference type="Pfam" id="PF00535">
    <property type="entry name" value="Glycos_transf_2"/>
    <property type="match status" value="1"/>
</dbReference>
<gene>
    <name evidence="2" type="ORF">G3576_20240</name>
</gene>